<dbReference type="KEGG" id="tde:TDE_2201"/>
<sequence length="43" mass="5098">MKSSMSVIVKFYLLNSLFYLFFLLSVVFNFFDFYACVNKINAL</sequence>
<evidence type="ECO:0000313" key="2">
    <source>
        <dbReference type="EMBL" id="AAS12721.1"/>
    </source>
</evidence>
<keyword evidence="1" id="KW-0812">Transmembrane</keyword>
<dbReference type="STRING" id="243275.TDE_2201"/>
<reference evidence="2 3" key="1">
    <citation type="journal article" date="2004" name="Proc. Natl. Acad. Sci. U.S.A.">
        <title>Comparison of the genome of the oral pathogen Treponema denticola with other spirochete genomes.</title>
        <authorList>
            <person name="Seshadri R."/>
            <person name="Myers G.S."/>
            <person name="Tettelin H."/>
            <person name="Eisen J.A."/>
            <person name="Heidelberg J.F."/>
            <person name="Dodson R.J."/>
            <person name="Davidsen T.M."/>
            <person name="DeBoy R.T."/>
            <person name="Fouts D.E."/>
            <person name="Haft D.H."/>
            <person name="Selengut J."/>
            <person name="Ren Q."/>
            <person name="Brinkac L.M."/>
            <person name="Madupu R."/>
            <person name="Kolonay J."/>
            <person name="Durkin S.A."/>
            <person name="Daugherty S.C."/>
            <person name="Shetty J."/>
            <person name="Shvartsbeyn A."/>
            <person name="Gebregeorgis E."/>
            <person name="Geer K."/>
            <person name="Tsegaye G."/>
            <person name="Malek J."/>
            <person name="Ayodeji B."/>
            <person name="Shatsman S."/>
            <person name="McLeod M.P."/>
            <person name="Smajs D."/>
            <person name="Howell J.K."/>
            <person name="Pal S."/>
            <person name="Amin A."/>
            <person name="Vashisth P."/>
            <person name="McNeill T.Z."/>
            <person name="Xiang Q."/>
            <person name="Sodergren E."/>
            <person name="Baca E."/>
            <person name="Weinstock G.M."/>
            <person name="Norris S.J."/>
            <person name="Fraser C.M."/>
            <person name="Paulsen I.T."/>
        </authorList>
    </citation>
    <scope>NUCLEOTIDE SEQUENCE [LARGE SCALE GENOMIC DNA]</scope>
    <source>
        <strain evidence="3">ATCC 35405 / DSM 14222 / CIP 103919 / JCM 8153 / KCTC 15104</strain>
    </source>
</reference>
<dbReference type="HOGENOM" id="CLU_3241003_0_0_12"/>
<name>Q73KL6_TREDE</name>
<dbReference type="Proteomes" id="UP000008212">
    <property type="component" value="Chromosome"/>
</dbReference>
<dbReference type="EMBL" id="AE017226">
    <property type="protein sequence ID" value="AAS12721.1"/>
    <property type="molecule type" value="Genomic_DNA"/>
</dbReference>
<evidence type="ECO:0000256" key="1">
    <source>
        <dbReference type="SAM" id="Phobius"/>
    </source>
</evidence>
<keyword evidence="1" id="KW-0472">Membrane</keyword>
<dbReference type="AlphaFoldDB" id="Q73KL6"/>
<dbReference type="PaxDb" id="243275-TDE_2201"/>
<organism evidence="2 3">
    <name type="scientific">Treponema denticola (strain ATCC 35405 / DSM 14222 / CIP 103919 / JCM 8153 / KCTC 15104)</name>
    <dbReference type="NCBI Taxonomy" id="243275"/>
    <lineage>
        <taxon>Bacteria</taxon>
        <taxon>Pseudomonadati</taxon>
        <taxon>Spirochaetota</taxon>
        <taxon>Spirochaetia</taxon>
        <taxon>Spirochaetales</taxon>
        <taxon>Treponemataceae</taxon>
        <taxon>Treponema</taxon>
    </lineage>
</organism>
<proteinExistence type="predicted"/>
<accession>Q73KL6</accession>
<gene>
    <name evidence="2" type="ordered locus">TDE_2201</name>
</gene>
<evidence type="ECO:0000313" key="3">
    <source>
        <dbReference type="Proteomes" id="UP000008212"/>
    </source>
</evidence>
<feature type="transmembrane region" description="Helical" evidence="1">
    <location>
        <begin position="12"/>
        <end position="31"/>
    </location>
</feature>
<protein>
    <submittedName>
        <fullName evidence="2">Uncharacterized protein</fullName>
    </submittedName>
</protein>
<keyword evidence="3" id="KW-1185">Reference proteome</keyword>
<keyword evidence="1" id="KW-1133">Transmembrane helix</keyword>